<evidence type="ECO:0000256" key="1">
    <source>
        <dbReference type="SAM" id="MobiDB-lite"/>
    </source>
</evidence>
<dbReference type="Gene3D" id="6.10.250.3180">
    <property type="match status" value="1"/>
</dbReference>
<feature type="compositionally biased region" description="Low complexity" evidence="1">
    <location>
        <begin position="257"/>
        <end position="276"/>
    </location>
</feature>
<proteinExistence type="predicted"/>
<dbReference type="AlphaFoldDB" id="A0A6G1KEV9"/>
<dbReference type="Pfam" id="PF06881">
    <property type="entry name" value="Elongin_A"/>
    <property type="match status" value="1"/>
</dbReference>
<accession>A0A6G1KEV9</accession>
<dbReference type="PANTHER" id="PTHR15141:SF76">
    <property type="entry name" value="TRANSCRIPTION ELONGATION FACTOR B POLYPEPTIDE 3"/>
    <property type="match status" value="1"/>
</dbReference>
<evidence type="ECO:0008006" key="4">
    <source>
        <dbReference type="Google" id="ProtNLM"/>
    </source>
</evidence>
<dbReference type="EMBL" id="MU005767">
    <property type="protein sequence ID" value="KAF2711310.1"/>
    <property type="molecule type" value="Genomic_DNA"/>
</dbReference>
<name>A0A6G1KEV9_9PLEO</name>
<reference evidence="2" key="1">
    <citation type="journal article" date="2020" name="Stud. Mycol.">
        <title>101 Dothideomycetes genomes: a test case for predicting lifestyles and emergence of pathogens.</title>
        <authorList>
            <person name="Haridas S."/>
            <person name="Albert R."/>
            <person name="Binder M."/>
            <person name="Bloem J."/>
            <person name="Labutti K."/>
            <person name="Salamov A."/>
            <person name="Andreopoulos B."/>
            <person name="Baker S."/>
            <person name="Barry K."/>
            <person name="Bills G."/>
            <person name="Bluhm B."/>
            <person name="Cannon C."/>
            <person name="Castanera R."/>
            <person name="Culley D."/>
            <person name="Daum C."/>
            <person name="Ezra D."/>
            <person name="Gonzalez J."/>
            <person name="Henrissat B."/>
            <person name="Kuo A."/>
            <person name="Liang C."/>
            <person name="Lipzen A."/>
            <person name="Lutzoni F."/>
            <person name="Magnuson J."/>
            <person name="Mondo S."/>
            <person name="Nolan M."/>
            <person name="Ohm R."/>
            <person name="Pangilinan J."/>
            <person name="Park H.-J."/>
            <person name="Ramirez L."/>
            <person name="Alfaro M."/>
            <person name="Sun H."/>
            <person name="Tritt A."/>
            <person name="Yoshinaga Y."/>
            <person name="Zwiers L.-H."/>
            <person name="Turgeon B."/>
            <person name="Goodwin S."/>
            <person name="Spatafora J."/>
            <person name="Crous P."/>
            <person name="Grigoriev I."/>
        </authorList>
    </citation>
    <scope>NUCLEOTIDE SEQUENCE</scope>
    <source>
        <strain evidence="2">CBS 279.74</strain>
    </source>
</reference>
<sequence length="326" mass="36535">MPVQSLYELSKMRLIQNIGMLDDIGDIPYDFLAPILRHIQNPQQLIELEERCPQLLGETGEIWMRYIKRDIPNWETKPHQPRNPHNYSKVYKKLLKDAEREKFEQEEALKESMRALQQDRNKNKTLIVEGRTGYDPAMKRWGFGSRGAVGGGSRGGSGWGDPAAPKKTGKVLVDKLRRGAYDQKLARPKATQMPAHLLAQRKGMVAQAPARLVRMNENAGFEAPKKMVISRSASASMVGRNSIPHPTLRKPIIRTGPAQPQAQPASQQSVSSAAPASEKKVVERPTLGGQQFLAPKLQPQGDGLRPNKRKPPPKASLFHNFKKRKI</sequence>
<dbReference type="Proteomes" id="UP000799428">
    <property type="component" value="Unassembled WGS sequence"/>
</dbReference>
<gene>
    <name evidence="2" type="ORF">K504DRAFT_465075</name>
</gene>
<evidence type="ECO:0000313" key="2">
    <source>
        <dbReference type="EMBL" id="KAF2711310.1"/>
    </source>
</evidence>
<dbReference type="GO" id="GO:0006368">
    <property type="term" value="P:transcription elongation by RNA polymerase II"/>
    <property type="evidence" value="ECO:0007669"/>
    <property type="project" value="InterPro"/>
</dbReference>
<dbReference type="GO" id="GO:0070449">
    <property type="term" value="C:elongin complex"/>
    <property type="evidence" value="ECO:0007669"/>
    <property type="project" value="InterPro"/>
</dbReference>
<organism evidence="2 3">
    <name type="scientific">Pleomassaria siparia CBS 279.74</name>
    <dbReference type="NCBI Taxonomy" id="1314801"/>
    <lineage>
        <taxon>Eukaryota</taxon>
        <taxon>Fungi</taxon>
        <taxon>Dikarya</taxon>
        <taxon>Ascomycota</taxon>
        <taxon>Pezizomycotina</taxon>
        <taxon>Dothideomycetes</taxon>
        <taxon>Pleosporomycetidae</taxon>
        <taxon>Pleosporales</taxon>
        <taxon>Pleomassariaceae</taxon>
        <taxon>Pleomassaria</taxon>
    </lineage>
</organism>
<evidence type="ECO:0000313" key="3">
    <source>
        <dbReference type="Proteomes" id="UP000799428"/>
    </source>
</evidence>
<dbReference type="InterPro" id="IPR051870">
    <property type="entry name" value="Elongin-A_domain"/>
</dbReference>
<dbReference type="PANTHER" id="PTHR15141">
    <property type="entry name" value="TRANSCRIPTION ELONGATION FACTOR B POLYPEPTIDE 3"/>
    <property type="match status" value="1"/>
</dbReference>
<protein>
    <recommendedName>
        <fullName evidence="4">Elongin-A</fullName>
    </recommendedName>
</protein>
<dbReference type="InterPro" id="IPR010684">
    <property type="entry name" value="RNA_pol_II_trans_fac_SIII_A"/>
</dbReference>
<keyword evidence="3" id="KW-1185">Reference proteome</keyword>
<feature type="region of interest" description="Disordered" evidence="1">
    <location>
        <begin position="237"/>
        <end position="326"/>
    </location>
</feature>
<dbReference type="OrthoDB" id="21513at2759"/>